<evidence type="ECO:0000256" key="12">
    <source>
        <dbReference type="ARBA" id="ARBA00033413"/>
    </source>
</evidence>
<evidence type="ECO:0000256" key="1">
    <source>
        <dbReference type="ARBA" id="ARBA00005051"/>
    </source>
</evidence>
<evidence type="ECO:0000313" key="14">
    <source>
        <dbReference type="EMBL" id="RZF23006.1"/>
    </source>
</evidence>
<evidence type="ECO:0000256" key="9">
    <source>
        <dbReference type="ARBA" id="ARBA00022909"/>
    </source>
</evidence>
<dbReference type="EMBL" id="QDKL01000001">
    <property type="protein sequence ID" value="RZF23006.1"/>
    <property type="molecule type" value="Genomic_DNA"/>
</dbReference>
<evidence type="ECO:0000256" key="3">
    <source>
        <dbReference type="ARBA" id="ARBA00013253"/>
    </source>
</evidence>
<name>A0ABY0IJ74_9BACT</name>
<evidence type="ECO:0000256" key="4">
    <source>
        <dbReference type="ARBA" id="ARBA00016218"/>
    </source>
</evidence>
<accession>A0ABY0IJ74</accession>
<evidence type="ECO:0000256" key="11">
    <source>
        <dbReference type="ARBA" id="ARBA00029766"/>
    </source>
</evidence>
<evidence type="ECO:0000313" key="15">
    <source>
        <dbReference type="Proteomes" id="UP000443582"/>
    </source>
</evidence>
<evidence type="ECO:0000256" key="2">
    <source>
        <dbReference type="ARBA" id="ARBA00005810"/>
    </source>
</evidence>
<dbReference type="EC" id="2.7.6.3" evidence="3"/>
<comment type="similarity">
    <text evidence="2">Belongs to the HPPK family.</text>
</comment>
<dbReference type="SUPFAM" id="SSF55083">
    <property type="entry name" value="6-hydroxymethyl-7,8-dihydropterin pyrophosphokinase, HPPK"/>
    <property type="match status" value="1"/>
</dbReference>
<comment type="function">
    <text evidence="10">Catalyzes the transfer of pyrophosphate from adenosine triphosphate (ATP) to 6-hydroxymethyl-7,8-dihydropterin, an enzymatic step in folate biosynthesis pathway.</text>
</comment>
<comment type="pathway">
    <text evidence="1">Cofactor biosynthesis; tetrahydrofolate biosynthesis; 2-amino-4-hydroxy-6-hydroxymethyl-7,8-dihydropteridine diphosphate from 7,8-dihydroneopterin triphosphate: step 4/4.</text>
</comment>
<dbReference type="CDD" id="cd00483">
    <property type="entry name" value="HPPK"/>
    <property type="match status" value="1"/>
</dbReference>
<keyword evidence="9" id="KW-0289">Folate biosynthesis</keyword>
<evidence type="ECO:0000256" key="7">
    <source>
        <dbReference type="ARBA" id="ARBA00022777"/>
    </source>
</evidence>
<reference evidence="15" key="1">
    <citation type="journal article" date="2019" name="Int. J. Syst. Evol. Microbiol.">
        <title>Halobacteriovorax valvorus sp. nov., a novel prokaryotic predator isolated from coastal seawater of China.</title>
        <authorList>
            <person name="Chen M.-X."/>
        </authorList>
    </citation>
    <scope>NUCLEOTIDE SEQUENCE [LARGE SCALE GENOMIC DNA]</scope>
    <source>
        <strain evidence="15">BL9</strain>
    </source>
</reference>
<feature type="domain" description="7,8-dihydro-6-hydroxymethylpterin-pyrophosphokinase" evidence="13">
    <location>
        <begin position="88"/>
        <end position="99"/>
    </location>
</feature>
<dbReference type="RefSeq" id="WP_114705948.1">
    <property type="nucleotide sequence ID" value="NZ_QDKL01000001.1"/>
</dbReference>
<dbReference type="PANTHER" id="PTHR43071:SF1">
    <property type="entry name" value="2-AMINO-4-HYDROXY-6-HYDROXYMETHYLDIHYDROPTERIDINE PYROPHOSPHOKINASE"/>
    <property type="match status" value="1"/>
</dbReference>
<comment type="caution">
    <text evidence="14">The sequence shown here is derived from an EMBL/GenBank/DDBJ whole genome shotgun (WGS) entry which is preliminary data.</text>
</comment>
<dbReference type="Pfam" id="PF01288">
    <property type="entry name" value="HPPK"/>
    <property type="match status" value="1"/>
</dbReference>
<dbReference type="InterPro" id="IPR035907">
    <property type="entry name" value="Hppk_sf"/>
</dbReference>
<dbReference type="InterPro" id="IPR000550">
    <property type="entry name" value="Hppk"/>
</dbReference>
<dbReference type="Proteomes" id="UP000443582">
    <property type="component" value="Unassembled WGS sequence"/>
</dbReference>
<keyword evidence="15" id="KW-1185">Reference proteome</keyword>
<organism evidence="14 15">
    <name type="scientific">Halobacteriovorax vibrionivorans</name>
    <dbReference type="NCBI Taxonomy" id="2152716"/>
    <lineage>
        <taxon>Bacteria</taxon>
        <taxon>Pseudomonadati</taxon>
        <taxon>Bdellovibrionota</taxon>
        <taxon>Bacteriovoracia</taxon>
        <taxon>Bacteriovoracales</taxon>
        <taxon>Halobacteriovoraceae</taxon>
        <taxon>Halobacteriovorax</taxon>
    </lineage>
</organism>
<evidence type="ECO:0000259" key="13">
    <source>
        <dbReference type="PROSITE" id="PS00794"/>
    </source>
</evidence>
<dbReference type="GO" id="GO:0003848">
    <property type="term" value="F:2-amino-4-hydroxy-6-hydroxymethyldihydropteridine diphosphokinase activity"/>
    <property type="evidence" value="ECO:0007669"/>
    <property type="project" value="UniProtKB-EC"/>
</dbReference>
<keyword evidence="8" id="KW-0067">ATP-binding</keyword>
<dbReference type="PROSITE" id="PS00794">
    <property type="entry name" value="HPPK"/>
    <property type="match status" value="1"/>
</dbReference>
<keyword evidence="6" id="KW-0547">Nucleotide-binding</keyword>
<dbReference type="NCBIfam" id="TIGR01498">
    <property type="entry name" value="folK"/>
    <property type="match status" value="1"/>
</dbReference>
<keyword evidence="5 14" id="KW-0808">Transferase</keyword>
<dbReference type="PANTHER" id="PTHR43071">
    <property type="entry name" value="2-AMINO-4-HYDROXY-6-HYDROXYMETHYLDIHYDROPTERIDINE PYROPHOSPHOKINASE"/>
    <property type="match status" value="1"/>
</dbReference>
<evidence type="ECO:0000256" key="10">
    <source>
        <dbReference type="ARBA" id="ARBA00029409"/>
    </source>
</evidence>
<keyword evidence="7" id="KW-0418">Kinase</keyword>
<evidence type="ECO:0000256" key="5">
    <source>
        <dbReference type="ARBA" id="ARBA00022679"/>
    </source>
</evidence>
<evidence type="ECO:0000256" key="8">
    <source>
        <dbReference type="ARBA" id="ARBA00022840"/>
    </source>
</evidence>
<evidence type="ECO:0000256" key="6">
    <source>
        <dbReference type="ARBA" id="ARBA00022741"/>
    </source>
</evidence>
<dbReference type="Gene3D" id="3.30.70.560">
    <property type="entry name" value="7,8-Dihydro-6-hydroxymethylpterin-pyrophosphokinase HPPK"/>
    <property type="match status" value="1"/>
</dbReference>
<protein>
    <recommendedName>
        <fullName evidence="4">2-amino-4-hydroxy-6-hydroxymethyldihydropteridine pyrophosphokinase</fullName>
        <ecNumber evidence="3">2.7.6.3</ecNumber>
    </recommendedName>
    <alternativeName>
        <fullName evidence="11">6-hydroxymethyl-7,8-dihydropterin pyrophosphokinase</fullName>
    </alternativeName>
    <alternativeName>
        <fullName evidence="12">7,8-dihydro-6-hydroxymethylpterin-pyrophosphokinase</fullName>
    </alternativeName>
</protein>
<sequence>MRIILSLGTNLGDRIESIKSASKLLEDAFNCEAKMSHFYESPPYGPQDQPSFLNIALEINTCLNLSPTSILKICKEIEERLGRKHRYHWGPREIDIDIIFIDFLEVKEEKLTIPHKDFRNRSFVLEPLKDLPSFSEYKEHYKIKTLKNKNTKLIL</sequence>
<proteinExistence type="inferred from homology"/>
<gene>
    <name evidence="14" type="primary">folK</name>
    <name evidence="14" type="ORF">DAY19_04335</name>
</gene>